<protein>
    <submittedName>
        <fullName evidence="1">Uncharacterized protein</fullName>
    </submittedName>
</protein>
<sequence>MAKAFKLKRRRPVIVFLPESRSGVVVSTLVTNGFHVAEVWSVPELFDAIRSGQCAAVVTSDTSIALVLAIGSIRVMDANVYFVLSNQRSTFDQAGFLNRISLLVDADGQRHGAVCDVTHKNVSGHPLGRLLKALKLIIFGRAHPPALK</sequence>
<organism evidence="1 2">
    <name type="scientific">Rhizobium rhododendri</name>
    <dbReference type="NCBI Taxonomy" id="2506430"/>
    <lineage>
        <taxon>Bacteria</taxon>
        <taxon>Pseudomonadati</taxon>
        <taxon>Pseudomonadota</taxon>
        <taxon>Alphaproteobacteria</taxon>
        <taxon>Hyphomicrobiales</taxon>
        <taxon>Rhizobiaceae</taxon>
        <taxon>Rhizobium/Agrobacterium group</taxon>
        <taxon>Rhizobium</taxon>
    </lineage>
</organism>
<keyword evidence="2" id="KW-1185">Reference proteome</keyword>
<proteinExistence type="predicted"/>
<reference evidence="1" key="1">
    <citation type="journal article" date="2019" name="Phytopathology">
        <title>A Novel Group of Rhizobium tumorigenes-Like Agrobacteria Associated with Crown Gall Disease of Rhododendron and Blueberry.</title>
        <authorList>
            <person name="Kuzmanovic N."/>
            <person name="Behrens P."/>
            <person name="Idczak E."/>
            <person name="Wagner S."/>
            <person name="Gotz M."/>
            <person name="Sproer C."/>
            <person name="Bunk B."/>
            <person name="Overmann J."/>
            <person name="Smalla K."/>
        </authorList>
    </citation>
    <scope>NUCLEOTIDE SEQUENCE</scope>
    <source>
        <strain evidence="1">Rho-6.2</strain>
    </source>
</reference>
<evidence type="ECO:0000313" key="2">
    <source>
        <dbReference type="Proteomes" id="UP000318939"/>
    </source>
</evidence>
<gene>
    <name evidence="1" type="ORF">PR018_25410</name>
</gene>
<keyword evidence="1" id="KW-0614">Plasmid</keyword>
<name>A0ABY8IUF7_9HYPH</name>
<reference evidence="1" key="2">
    <citation type="journal article" date="2023" name="MicrobiologyOpen">
        <title>Genomics of the tumorigenes clade of the family Rhizobiaceae and description of Rhizobium rhododendri sp. nov.</title>
        <authorList>
            <person name="Kuzmanovic N."/>
            <person name="diCenzo G.C."/>
            <person name="Bunk B."/>
            <person name="Sproeer C."/>
            <person name="Fruehling A."/>
            <person name="Neumann-Schaal M."/>
            <person name="Overmann J."/>
            <person name="Smalla K."/>
        </authorList>
    </citation>
    <scope>NUCLEOTIDE SEQUENCE</scope>
    <source>
        <strain evidence="1">Rho-6.2</strain>
        <plasmid evidence="1">pTi6.2</plasmid>
    </source>
</reference>
<dbReference type="RefSeq" id="WP_142832394.1">
    <property type="nucleotide sequence ID" value="NZ_CP117269.1"/>
</dbReference>
<accession>A0ABY8IUF7</accession>
<dbReference type="EMBL" id="CP117269">
    <property type="protein sequence ID" value="WFS26359.1"/>
    <property type="molecule type" value="Genomic_DNA"/>
</dbReference>
<dbReference type="Proteomes" id="UP000318939">
    <property type="component" value="Plasmid pTi6.2"/>
</dbReference>
<geneLocation type="plasmid" evidence="1 2">
    <name>pTi6.2</name>
</geneLocation>
<evidence type="ECO:0000313" key="1">
    <source>
        <dbReference type="EMBL" id="WFS26359.1"/>
    </source>
</evidence>